<organism evidence="2 3">
    <name type="scientific">Kutzneria viridogrisea</name>
    <dbReference type="NCBI Taxonomy" id="47990"/>
    <lineage>
        <taxon>Bacteria</taxon>
        <taxon>Bacillati</taxon>
        <taxon>Actinomycetota</taxon>
        <taxon>Actinomycetes</taxon>
        <taxon>Pseudonocardiales</taxon>
        <taxon>Pseudonocardiaceae</taxon>
        <taxon>Kutzneria</taxon>
    </lineage>
</organism>
<dbReference type="Proteomes" id="UP000517916">
    <property type="component" value="Unassembled WGS sequence"/>
</dbReference>
<evidence type="ECO:0000256" key="1">
    <source>
        <dbReference type="SAM" id="MobiDB-lite"/>
    </source>
</evidence>
<keyword evidence="3" id="KW-1185">Reference proteome</keyword>
<evidence type="ECO:0008006" key="4">
    <source>
        <dbReference type="Google" id="ProtNLM"/>
    </source>
</evidence>
<dbReference type="EMBL" id="JACJID010000005">
    <property type="protein sequence ID" value="MBA8929430.1"/>
    <property type="molecule type" value="Genomic_DNA"/>
</dbReference>
<dbReference type="RefSeq" id="WP_182839350.1">
    <property type="nucleotide sequence ID" value="NZ_BAAABQ010000004.1"/>
</dbReference>
<feature type="region of interest" description="Disordered" evidence="1">
    <location>
        <begin position="327"/>
        <end position="349"/>
    </location>
</feature>
<name>A0ABR6BRW4_9PSEU</name>
<comment type="caution">
    <text evidence="2">The sequence shown here is derived from an EMBL/GenBank/DDBJ whole genome shotgun (WGS) entry which is preliminary data.</text>
</comment>
<gene>
    <name evidence="2" type="ORF">BC739_006648</name>
</gene>
<sequence length="349" mass="36450">MSGTAYIGASRMRVTRVDACGRTAYGPASMAVSAGFAAAEISPEIEDGDDVSAKSASGELIVSEPGQPSLKWVAVTVEFIKVDPSVFLLMNPSFKPVTAADRKIVTGWRMGQKMNSSAGFALELWPRLADAGRSCLDEHADESFHPCGYFLLPRMGGATLDSWTLEPKVATFKLKCRSKAGSLWGRGPRNSAYKITRNADGEPDWLFDPIDPGIAWPAGGFPNATGNADHFHGDQVTVAPPEVTDGAVALWNEDAPVPVLSTTGSGGRTVRLSVDTAQAPTGVVAWGDGSSSSIPAHARGTAEHTYAPALDGREQQITFTASTGAAPVSTAFTPTEPVPASAASGGKRS</sequence>
<protein>
    <recommendedName>
        <fullName evidence="4">Phage tail protein</fullName>
    </recommendedName>
</protein>
<proteinExistence type="predicted"/>
<reference evidence="2 3" key="1">
    <citation type="submission" date="2020-08" db="EMBL/GenBank/DDBJ databases">
        <title>Genomic Encyclopedia of Archaeal and Bacterial Type Strains, Phase II (KMG-II): from individual species to whole genera.</title>
        <authorList>
            <person name="Goeker M."/>
        </authorList>
    </citation>
    <scope>NUCLEOTIDE SEQUENCE [LARGE SCALE GENOMIC DNA]</scope>
    <source>
        <strain evidence="2 3">DSM 43850</strain>
    </source>
</reference>
<accession>A0ABR6BRW4</accession>
<evidence type="ECO:0000313" key="3">
    <source>
        <dbReference type="Proteomes" id="UP000517916"/>
    </source>
</evidence>
<evidence type="ECO:0000313" key="2">
    <source>
        <dbReference type="EMBL" id="MBA8929430.1"/>
    </source>
</evidence>